<dbReference type="Pfam" id="PF00041">
    <property type="entry name" value="fn3"/>
    <property type="match status" value="5"/>
</dbReference>
<dbReference type="Pfam" id="PF06583">
    <property type="entry name" value="Neogenin_C"/>
    <property type="match status" value="1"/>
</dbReference>
<keyword evidence="16" id="KW-1185">Reference proteome</keyword>
<feature type="domain" description="Ig-like" evidence="14">
    <location>
        <begin position="3"/>
        <end position="116"/>
    </location>
</feature>
<dbReference type="CDD" id="cd00096">
    <property type="entry name" value="Ig"/>
    <property type="match status" value="1"/>
</dbReference>
<evidence type="ECO:0000256" key="7">
    <source>
        <dbReference type="ARBA" id="ARBA00023136"/>
    </source>
</evidence>
<feature type="domain" description="Fibronectin type-III" evidence="15">
    <location>
        <begin position="998"/>
        <end position="1095"/>
    </location>
</feature>
<feature type="domain" description="Ig-like" evidence="14">
    <location>
        <begin position="123"/>
        <end position="210"/>
    </location>
</feature>
<evidence type="ECO:0000313" key="17">
    <source>
        <dbReference type="RefSeq" id="XP_048268237.1"/>
    </source>
</evidence>
<dbReference type="InterPro" id="IPR003598">
    <property type="entry name" value="Ig_sub2"/>
</dbReference>
<feature type="domain" description="Ig-like" evidence="14">
    <location>
        <begin position="222"/>
        <end position="311"/>
    </location>
</feature>
<dbReference type="FunFam" id="2.60.40.10:FF:000004">
    <property type="entry name" value="DCC isoform 1"/>
    <property type="match status" value="2"/>
</dbReference>
<dbReference type="InterPro" id="IPR007110">
    <property type="entry name" value="Ig-like_dom"/>
</dbReference>
<keyword evidence="4 13" id="KW-0732">Signal</keyword>
<dbReference type="RefSeq" id="XP_048268237.1">
    <property type="nucleotide sequence ID" value="XM_048412280.1"/>
</dbReference>
<feature type="domain" description="Fibronectin type-III" evidence="15">
    <location>
        <begin position="896"/>
        <end position="993"/>
    </location>
</feature>
<dbReference type="GO" id="GO:0030154">
    <property type="term" value="P:cell differentiation"/>
    <property type="evidence" value="ECO:0007669"/>
    <property type="project" value="UniProtKB-ARBA"/>
</dbReference>
<dbReference type="Pfam" id="PF13927">
    <property type="entry name" value="Ig_3"/>
    <property type="match status" value="2"/>
</dbReference>
<feature type="compositionally biased region" description="Polar residues" evidence="11">
    <location>
        <begin position="1186"/>
        <end position="1218"/>
    </location>
</feature>
<evidence type="ECO:0000256" key="8">
    <source>
        <dbReference type="ARBA" id="ARBA00023157"/>
    </source>
</evidence>
<evidence type="ECO:0000256" key="5">
    <source>
        <dbReference type="ARBA" id="ARBA00022737"/>
    </source>
</evidence>
<dbReference type="CTD" id="36377"/>
<organism evidence="16 17">
    <name type="scientific">Bombus terrestris</name>
    <name type="common">Buff-tailed bumblebee</name>
    <name type="synonym">Apis terrestris</name>
    <dbReference type="NCBI Taxonomy" id="30195"/>
    <lineage>
        <taxon>Eukaryota</taxon>
        <taxon>Metazoa</taxon>
        <taxon>Ecdysozoa</taxon>
        <taxon>Arthropoda</taxon>
        <taxon>Hexapoda</taxon>
        <taxon>Insecta</taxon>
        <taxon>Pterygota</taxon>
        <taxon>Neoptera</taxon>
        <taxon>Endopterygota</taxon>
        <taxon>Hymenoptera</taxon>
        <taxon>Apocrita</taxon>
        <taxon>Aculeata</taxon>
        <taxon>Apoidea</taxon>
        <taxon>Anthophila</taxon>
        <taxon>Apidae</taxon>
        <taxon>Bombus</taxon>
        <taxon>Bombus</taxon>
    </lineage>
</organism>
<evidence type="ECO:0000259" key="14">
    <source>
        <dbReference type="PROSITE" id="PS50835"/>
    </source>
</evidence>
<dbReference type="GeneID" id="100646317"/>
<dbReference type="SMART" id="SM00060">
    <property type="entry name" value="FN3"/>
    <property type="match status" value="6"/>
</dbReference>
<feature type="domain" description="Fibronectin type-III" evidence="15">
    <location>
        <begin position="796"/>
        <end position="886"/>
    </location>
</feature>
<feature type="domain" description="Fibronectin type-III" evidence="15">
    <location>
        <begin position="598"/>
        <end position="687"/>
    </location>
</feature>
<dbReference type="GO" id="GO:0098609">
    <property type="term" value="P:cell-cell adhesion"/>
    <property type="evidence" value="ECO:0007669"/>
    <property type="project" value="TreeGrafter"/>
</dbReference>
<feature type="region of interest" description="Disordered" evidence="11">
    <location>
        <begin position="452"/>
        <end position="471"/>
    </location>
</feature>
<dbReference type="GO" id="GO:0016020">
    <property type="term" value="C:membrane"/>
    <property type="evidence" value="ECO:0007669"/>
    <property type="project" value="UniProtKB-SubCell"/>
</dbReference>
<feature type="compositionally biased region" description="Gly residues" evidence="11">
    <location>
        <begin position="1331"/>
        <end position="1340"/>
    </location>
</feature>
<dbReference type="Gene3D" id="2.60.40.10">
    <property type="entry name" value="Immunoglobulins"/>
    <property type="match status" value="10"/>
</dbReference>
<feature type="transmembrane region" description="Helical" evidence="12">
    <location>
        <begin position="1115"/>
        <end position="1140"/>
    </location>
</feature>
<dbReference type="FunFam" id="2.60.40.10:FF:000551">
    <property type="entry name" value="Protogenin A"/>
    <property type="match status" value="1"/>
</dbReference>
<evidence type="ECO:0000256" key="12">
    <source>
        <dbReference type="SAM" id="Phobius"/>
    </source>
</evidence>
<dbReference type="GO" id="GO:0009653">
    <property type="term" value="P:anatomical structure morphogenesis"/>
    <property type="evidence" value="ECO:0007669"/>
    <property type="project" value="UniProtKB-ARBA"/>
</dbReference>
<dbReference type="InterPro" id="IPR036179">
    <property type="entry name" value="Ig-like_dom_sf"/>
</dbReference>
<dbReference type="InterPro" id="IPR003961">
    <property type="entry name" value="FN3_dom"/>
</dbReference>
<evidence type="ECO:0000256" key="9">
    <source>
        <dbReference type="ARBA" id="ARBA00023180"/>
    </source>
</evidence>
<evidence type="ECO:0000256" key="3">
    <source>
        <dbReference type="ARBA" id="ARBA00022692"/>
    </source>
</evidence>
<gene>
    <name evidence="17" type="primary">LOC100646317</name>
</gene>
<dbReference type="Pfam" id="PF07679">
    <property type="entry name" value="I-set"/>
    <property type="match status" value="2"/>
</dbReference>
<evidence type="ECO:0000256" key="1">
    <source>
        <dbReference type="ARBA" id="ARBA00004479"/>
    </source>
</evidence>
<dbReference type="InterPro" id="IPR013098">
    <property type="entry name" value="Ig_I-set"/>
</dbReference>
<evidence type="ECO:0000259" key="15">
    <source>
        <dbReference type="PROSITE" id="PS50853"/>
    </source>
</evidence>
<evidence type="ECO:0000256" key="6">
    <source>
        <dbReference type="ARBA" id="ARBA00022989"/>
    </source>
</evidence>
<comment type="similarity">
    <text evidence="2">Belongs to the immunoglobulin superfamily. DCC family.</text>
</comment>
<feature type="compositionally biased region" description="Polar residues" evidence="11">
    <location>
        <begin position="1281"/>
        <end position="1328"/>
    </location>
</feature>
<evidence type="ECO:0000313" key="16">
    <source>
        <dbReference type="Proteomes" id="UP000835206"/>
    </source>
</evidence>
<dbReference type="PANTHER" id="PTHR44170:SF54">
    <property type="entry name" value="FI24025P1"/>
    <property type="match status" value="1"/>
</dbReference>
<evidence type="ECO:0000256" key="11">
    <source>
        <dbReference type="SAM" id="MobiDB-lite"/>
    </source>
</evidence>
<dbReference type="PROSITE" id="PS50835">
    <property type="entry name" value="IG_LIKE"/>
    <property type="match status" value="4"/>
</dbReference>
<feature type="domain" description="Ig-like" evidence="14">
    <location>
        <begin position="316"/>
        <end position="401"/>
    </location>
</feature>
<keyword evidence="7 12" id="KW-0472">Membrane</keyword>
<dbReference type="PANTHER" id="PTHR44170">
    <property type="entry name" value="PROTEIN SIDEKICK"/>
    <property type="match status" value="1"/>
</dbReference>
<keyword evidence="3 12" id="KW-0812">Transmembrane</keyword>
<dbReference type="PRINTS" id="PR00014">
    <property type="entry name" value="FNTYPEIII"/>
</dbReference>
<dbReference type="PROSITE" id="PS50853">
    <property type="entry name" value="FN3"/>
    <property type="match status" value="6"/>
</dbReference>
<keyword evidence="6 12" id="KW-1133">Transmembrane helix</keyword>
<protein>
    <submittedName>
        <fullName evidence="17">Neogenin isoform X3</fullName>
    </submittedName>
</protein>
<feature type="region of interest" description="Disordered" evidence="11">
    <location>
        <begin position="1276"/>
        <end position="1423"/>
    </location>
</feature>
<dbReference type="InterPro" id="IPR036116">
    <property type="entry name" value="FN3_sf"/>
</dbReference>
<evidence type="ECO:0000256" key="2">
    <source>
        <dbReference type="ARBA" id="ARBA00009588"/>
    </source>
</evidence>
<dbReference type="InterPro" id="IPR003599">
    <property type="entry name" value="Ig_sub"/>
</dbReference>
<keyword evidence="10" id="KW-0393">Immunoglobulin domain</keyword>
<dbReference type="SUPFAM" id="SSF49265">
    <property type="entry name" value="Fibronectin type III"/>
    <property type="match status" value="4"/>
</dbReference>
<dbReference type="CDD" id="cd00063">
    <property type="entry name" value="FN3"/>
    <property type="match status" value="6"/>
</dbReference>
<dbReference type="FunFam" id="2.60.40.10:FF:000133">
    <property type="entry name" value="Neogenin isoform 1"/>
    <property type="match status" value="1"/>
</dbReference>
<dbReference type="SMART" id="SM00408">
    <property type="entry name" value="IGc2"/>
    <property type="match status" value="4"/>
</dbReference>
<feature type="region of interest" description="Disordered" evidence="11">
    <location>
        <begin position="1186"/>
        <end position="1219"/>
    </location>
</feature>
<proteinExistence type="inferred from homology"/>
<keyword evidence="5" id="KW-0677">Repeat</keyword>
<evidence type="ECO:0000256" key="13">
    <source>
        <dbReference type="SAM" id="SignalP"/>
    </source>
</evidence>
<dbReference type="FunFam" id="2.60.40.10:FF:000189">
    <property type="entry name" value="Neogenin isoform 3"/>
    <property type="match status" value="1"/>
</dbReference>
<reference evidence="17" key="1">
    <citation type="submission" date="2025-08" db="UniProtKB">
        <authorList>
            <consortium name="RefSeq"/>
        </authorList>
    </citation>
    <scope>IDENTIFICATION</scope>
</reference>
<keyword evidence="9" id="KW-0325">Glycoprotein</keyword>
<feature type="domain" description="Fibronectin type-III" evidence="15">
    <location>
        <begin position="500"/>
        <end position="592"/>
    </location>
</feature>
<dbReference type="InterPro" id="IPR013783">
    <property type="entry name" value="Ig-like_fold"/>
</dbReference>
<keyword evidence="8" id="KW-1015">Disulfide bond</keyword>
<dbReference type="SUPFAM" id="SSF48726">
    <property type="entry name" value="Immunoglobulin"/>
    <property type="match status" value="3"/>
</dbReference>
<name>A0A9C6STE7_BOMTE</name>
<comment type="subcellular location">
    <subcellularLocation>
        <location evidence="1">Membrane</location>
        <topology evidence="1">Single-pass type I membrane protein</topology>
    </subcellularLocation>
</comment>
<feature type="signal peptide" evidence="13">
    <location>
        <begin position="1"/>
        <end position="21"/>
    </location>
</feature>
<dbReference type="Proteomes" id="UP000835206">
    <property type="component" value="Chromosome 14"/>
</dbReference>
<dbReference type="InterPro" id="IPR010560">
    <property type="entry name" value="Neogenin_C"/>
</dbReference>
<sequence length="1450" mass="160443">MEPRILPIPLALLTFIVLANAGGLYFTIEPQDVVVEHGSPARLDCEAKSDFGKPSIQWRTDDGQPINFIGDSYRSQLANGSLYINSVYGSSLELTGSYQCLASVDDVGAIVSRTATIKIASSPVFEREPQDTMVYPGQIAYLSCTPLTSSSSLTIQWFKDEHPLLPDDRMTILPSGALEIDDVNIQDIGSYSCNVSNYGQQRSSNKAQLGLLTSDIGQESTPPVFIAKPLQQIAIEESTVTLECAANGYPKPSILWLKDGVAIDLASFQSRYSRVAASSLVISNVQEIDDGSYQCRAENEVETLDAAADLIVQVPPRFIRKPEDKVASENQDLEFECEIYGKPEPKITWLKNGERITLSAYWQIVNGYNLRINGLLPIDAGIFQCIGTNSAGSVRAAARLTINQPKKANPHKSTTPKTVPKKKLLLHRQLYNKTWQHPSTLLGHTMSAFTPNPPLSIGPSDDPADLPGSVKFPNSLYDPKSHFVDDTDSLESIEGSVPSAPRNLSHVIVTARFVTLRWQEPENRNGEILNYYIYYKQEGAQRERVTHRQQKLEAVIQGLQPSMTYQFRVVAVNERGMSGMSSEILQVTTLTEVNVPGPPLNLEGHATSSVSIALSWEKPQVVNGKISKYIITFVEGNNEDITRETTSTMHELVDLVPYTEYSIKVQAVNENGPGVFSRDIVVRTYSAQPTQPPHNVTVEPVSPTSIIIRWEPPLEGQNGIVTGYKIRYRRYDRSPQPVTITTEGNQRSRVLTGLEKHVVYQVRICALNVNGTGPWSEWIQIETYETESDENRVPNTPSNLRTKVMSDYIQVFWNPPKDQSIKVKGYKLGWGKGVPDVEVRLLDGKERSFTIDQLEPITEYVISLRATNDAGDGQPAYANVRTTERSVSEFSVPLLPPVGLKAAVLSDTTVVLYWTDTTLSKTQFVTDNRYYVARYTSHHHSSNPRYKYHNATDLNCMINDLKPNTIYEFAVKLVKGKRESLWSMVVTNQTQEAAPSSAPRDLMIQSIGDRPTSVLVRWQPPKQPNGPITGYITFYSIDNTKWDRDWLLEAVVGDKTECIVKGLQPSTTYYFKIQARNSKGYGPFSTTVPFKTPQSSGMDVYDELHDRDGSGLSNIFIYIIVACSIVLITGTAVVIVVICCKRNPDSPDRKKGYMKDTNQKTNIKPPDLWIHHDQMELKALEKSSINGEASTSGVASNTLPRSNNQDYNQENVHGNSSSLDKRTYVPSYMAIATATPIVNTSMSQPTIHTSCSDTPSVRQNYPRTVAQYSLSRAHITLEPTPESSPDSCNISTSYEPMQSQQLSYGTSGQSYSGNTQYASGHYSNNNQPSSVGGGVDGGSGSKRMQGHPLKSFSVPAPPPQSAPSTPAQQKHGVSQVTVRPTMSGSPYKKPQSSTQLAKNRLASVSNPVHTSEEVERLKPSYSTEELNQEMANLEGLMKDLNAITASEFEC</sequence>
<feature type="compositionally biased region" description="Polar residues" evidence="11">
    <location>
        <begin position="1371"/>
        <end position="1409"/>
    </location>
</feature>
<accession>A0A9C6STE7</accession>
<feature type="chain" id="PRO_5039593214" evidence="13">
    <location>
        <begin position="22"/>
        <end position="1450"/>
    </location>
</feature>
<dbReference type="FunFam" id="2.60.40.10:FF:000036">
    <property type="entry name" value="receptor-type tyrosine-protein phosphatase delta isoform X1"/>
    <property type="match status" value="1"/>
</dbReference>
<feature type="domain" description="Fibronectin type-III" evidence="15">
    <location>
        <begin position="692"/>
        <end position="786"/>
    </location>
</feature>
<evidence type="ECO:0000256" key="10">
    <source>
        <dbReference type="ARBA" id="ARBA00023319"/>
    </source>
</evidence>
<dbReference type="SMART" id="SM00409">
    <property type="entry name" value="IG"/>
    <property type="match status" value="4"/>
</dbReference>
<evidence type="ECO:0000256" key="4">
    <source>
        <dbReference type="ARBA" id="ARBA00022729"/>
    </source>
</evidence>